<evidence type="ECO:0000256" key="2">
    <source>
        <dbReference type="ARBA" id="ARBA00005128"/>
    </source>
</evidence>
<evidence type="ECO:0000256" key="7">
    <source>
        <dbReference type="RuleBase" id="RU004466"/>
    </source>
</evidence>
<proteinExistence type="inferred from homology"/>
<dbReference type="eggNOG" id="COG0142">
    <property type="taxonomic scope" value="Bacteria"/>
</dbReference>
<comment type="cofactor">
    <cofactor evidence="1">
        <name>Mg(2+)</name>
        <dbReference type="ChEBI" id="CHEBI:18420"/>
    </cofactor>
</comment>
<comment type="pathway">
    <text evidence="2">Isoprenoid biosynthesis.</text>
</comment>
<name>H6N2C5_GORPV</name>
<dbReference type="GO" id="GO:0046872">
    <property type="term" value="F:metal ion binding"/>
    <property type="evidence" value="ECO:0007669"/>
    <property type="project" value="UniProtKB-KW"/>
</dbReference>
<dbReference type="CDD" id="cd00685">
    <property type="entry name" value="Trans_IPPS_HT"/>
    <property type="match status" value="1"/>
</dbReference>
<protein>
    <submittedName>
        <fullName evidence="8">Polyprenyl diphosphate synthase</fullName>
        <ecNumber evidence="8">2.5.1.-</ecNumber>
    </submittedName>
</protein>
<dbReference type="Gene3D" id="1.10.600.10">
    <property type="entry name" value="Farnesyl Diphosphate Synthase"/>
    <property type="match status" value="1"/>
</dbReference>
<dbReference type="PANTHER" id="PTHR12001">
    <property type="entry name" value="GERANYLGERANYL PYROPHOSPHATE SYNTHASE"/>
    <property type="match status" value="1"/>
</dbReference>
<keyword evidence="9" id="KW-1185">Reference proteome</keyword>
<dbReference type="InterPro" id="IPR033749">
    <property type="entry name" value="Polyprenyl_synt_CS"/>
</dbReference>
<evidence type="ECO:0000256" key="4">
    <source>
        <dbReference type="ARBA" id="ARBA00022679"/>
    </source>
</evidence>
<dbReference type="EC" id="2.5.1.-" evidence="8"/>
<dbReference type="AlphaFoldDB" id="H6N2C5"/>
<organism evidence="8 9">
    <name type="scientific">Gordonia polyisoprenivorans (strain DSM 44266 / VH2)</name>
    <dbReference type="NCBI Taxonomy" id="1112204"/>
    <lineage>
        <taxon>Bacteria</taxon>
        <taxon>Bacillati</taxon>
        <taxon>Actinomycetota</taxon>
        <taxon>Actinomycetes</taxon>
        <taxon>Mycobacteriales</taxon>
        <taxon>Gordoniaceae</taxon>
        <taxon>Gordonia</taxon>
    </lineage>
</organism>
<dbReference type="Pfam" id="PF00348">
    <property type="entry name" value="polyprenyl_synt"/>
    <property type="match status" value="1"/>
</dbReference>
<keyword evidence="4 7" id="KW-0808">Transferase</keyword>
<gene>
    <name evidence="8" type="ordered locus">GPOL_c11760</name>
</gene>
<evidence type="ECO:0000256" key="6">
    <source>
        <dbReference type="ARBA" id="ARBA00022842"/>
    </source>
</evidence>
<dbReference type="KEGG" id="gpo:GPOL_c11760"/>
<dbReference type="SFLD" id="SFLDS00005">
    <property type="entry name" value="Isoprenoid_Synthase_Type_I"/>
    <property type="match status" value="1"/>
</dbReference>
<dbReference type="STRING" id="1112204.GPOL_c11760"/>
<dbReference type="EMBL" id="CP003119">
    <property type="protein sequence ID" value="AFA72238.1"/>
    <property type="molecule type" value="Genomic_DNA"/>
</dbReference>
<comment type="similarity">
    <text evidence="3 7">Belongs to the FPP/GGPP synthase family.</text>
</comment>
<dbReference type="GO" id="GO:0004659">
    <property type="term" value="F:prenyltransferase activity"/>
    <property type="evidence" value="ECO:0007669"/>
    <property type="project" value="InterPro"/>
</dbReference>
<reference evidence="8 9" key="1">
    <citation type="journal article" date="2012" name="Appl. Environ. Microbiol.">
        <title>Involvement of two latex-clearing proteins during rubber degradation and insights into the subsequent degradation pathway revealed by the genome sequence of Gordonia polyisoprenivorans strain VH2.</title>
        <authorList>
            <person name="Hiessl S."/>
            <person name="Schuldes J."/>
            <person name="Thurmer A."/>
            <person name="Halbsguth T."/>
            <person name="Broker D."/>
            <person name="Angelov A."/>
            <person name="Liebl W."/>
            <person name="Daniel R."/>
            <person name="Steinbuchel A."/>
        </authorList>
    </citation>
    <scope>NUCLEOTIDE SEQUENCE [LARGE SCALE GENOMIC DNA]</scope>
    <source>
        <strain evidence="9">DSM 44266 / VH2</strain>
    </source>
</reference>
<dbReference type="SFLD" id="SFLDG01017">
    <property type="entry name" value="Polyprenyl_Transferase_Like"/>
    <property type="match status" value="1"/>
</dbReference>
<dbReference type="PROSITE" id="PS00444">
    <property type="entry name" value="POLYPRENYL_SYNTHASE_2"/>
    <property type="match status" value="1"/>
</dbReference>
<keyword evidence="6" id="KW-0460">Magnesium</keyword>
<evidence type="ECO:0000256" key="5">
    <source>
        <dbReference type="ARBA" id="ARBA00022723"/>
    </source>
</evidence>
<dbReference type="GO" id="GO:0008299">
    <property type="term" value="P:isoprenoid biosynthetic process"/>
    <property type="evidence" value="ECO:0007669"/>
    <property type="project" value="InterPro"/>
</dbReference>
<dbReference type="SUPFAM" id="SSF48576">
    <property type="entry name" value="Terpenoid synthases"/>
    <property type="match status" value="1"/>
</dbReference>
<dbReference type="InterPro" id="IPR000092">
    <property type="entry name" value="Polyprenyl_synt"/>
</dbReference>
<dbReference type="PANTHER" id="PTHR12001:SF69">
    <property type="entry name" value="ALL TRANS-POLYPRENYL-DIPHOSPHATE SYNTHASE PDSS1"/>
    <property type="match status" value="1"/>
</dbReference>
<evidence type="ECO:0000313" key="8">
    <source>
        <dbReference type="EMBL" id="AFA72238.1"/>
    </source>
</evidence>
<dbReference type="HOGENOM" id="CLU_014015_2_3_11"/>
<dbReference type="Proteomes" id="UP000009154">
    <property type="component" value="Chromosome"/>
</dbReference>
<dbReference type="InterPro" id="IPR008949">
    <property type="entry name" value="Isoprenoid_synthase_dom_sf"/>
</dbReference>
<evidence type="ECO:0000256" key="3">
    <source>
        <dbReference type="ARBA" id="ARBA00006706"/>
    </source>
</evidence>
<keyword evidence="5" id="KW-0479">Metal-binding</keyword>
<evidence type="ECO:0000256" key="1">
    <source>
        <dbReference type="ARBA" id="ARBA00001946"/>
    </source>
</evidence>
<accession>H6N2C5</accession>
<sequence length="360" mass="38327">MRHADGLGLLETDLLETERRKHVKSTFTGVDLGTDEFAETVRSSLARVEDLLLTELASGDDVMTEAATHLARAGGKRFRPMFAILASQFGRNPDADEVITSATVVEMIHLATLYHDDVMDEAPMRRGAQSANARWTNSIAILSGDFLFARASRLVSTLGPDAVRIIAETFAELVTGQMRETVGATQGADPIDHYLKVVWEKTGSLIAAAGRFGAMASGATADDTERLSRIGDIVGTAFQISDDIIDISSVTGDSGKTPGTDLREGVHTLPVLYALREDDASSDRLRTLLLADDGSARPLTDDAEVAEALDLLNASGGMVQAKGKLAEFAEQARAELAQLPTGPAHGALSSLVSYTIDRTG</sequence>
<evidence type="ECO:0000313" key="9">
    <source>
        <dbReference type="Proteomes" id="UP000009154"/>
    </source>
</evidence>